<reference evidence="3" key="1">
    <citation type="submission" date="2015-08" db="EMBL/GenBank/DDBJ databases">
        <authorList>
            <person name="Varghese N."/>
        </authorList>
    </citation>
    <scope>NUCLEOTIDE SEQUENCE [LARGE SCALE GENOMIC DNA]</scope>
    <source>
        <strain evidence="3">JCM 18476</strain>
    </source>
</reference>
<evidence type="ECO:0000313" key="2">
    <source>
        <dbReference type="EMBL" id="CUB03459.1"/>
    </source>
</evidence>
<dbReference type="RefSeq" id="WP_055462413.1">
    <property type="nucleotide sequence ID" value="NZ_CYHG01000003.1"/>
</dbReference>
<dbReference type="Pfam" id="PF00027">
    <property type="entry name" value="cNMP_binding"/>
    <property type="match status" value="1"/>
</dbReference>
<protein>
    <submittedName>
        <fullName evidence="2">Cyclic nucleotide-binding domain</fullName>
    </submittedName>
</protein>
<dbReference type="STRING" id="1137284.GCA_001418205_01310"/>
<dbReference type="PROSITE" id="PS50042">
    <property type="entry name" value="CNMP_BINDING_3"/>
    <property type="match status" value="1"/>
</dbReference>
<feature type="domain" description="Cyclic nucleotide-binding" evidence="1">
    <location>
        <begin position="23"/>
        <end position="121"/>
    </location>
</feature>
<dbReference type="OrthoDB" id="5740565at2"/>
<dbReference type="InterPro" id="IPR014710">
    <property type="entry name" value="RmlC-like_jellyroll"/>
</dbReference>
<dbReference type="InterPro" id="IPR000595">
    <property type="entry name" value="cNMP-bd_dom"/>
</dbReference>
<proteinExistence type="predicted"/>
<organism evidence="2 3">
    <name type="scientific">Marinomonas fungiae</name>
    <dbReference type="NCBI Taxonomy" id="1137284"/>
    <lineage>
        <taxon>Bacteria</taxon>
        <taxon>Pseudomonadati</taxon>
        <taxon>Pseudomonadota</taxon>
        <taxon>Gammaproteobacteria</taxon>
        <taxon>Oceanospirillales</taxon>
        <taxon>Oceanospirillaceae</taxon>
        <taxon>Marinomonas</taxon>
    </lineage>
</organism>
<dbReference type="SUPFAM" id="SSF51206">
    <property type="entry name" value="cAMP-binding domain-like"/>
    <property type="match status" value="1"/>
</dbReference>
<dbReference type="SMART" id="SM00100">
    <property type="entry name" value="cNMP"/>
    <property type="match status" value="1"/>
</dbReference>
<dbReference type="AlphaFoldDB" id="A0A0K6IK24"/>
<evidence type="ECO:0000259" key="1">
    <source>
        <dbReference type="PROSITE" id="PS50042"/>
    </source>
</evidence>
<keyword evidence="3" id="KW-1185">Reference proteome</keyword>
<dbReference type="CDD" id="cd00038">
    <property type="entry name" value="CAP_ED"/>
    <property type="match status" value="1"/>
</dbReference>
<dbReference type="EMBL" id="CYHG01000003">
    <property type="protein sequence ID" value="CUB03459.1"/>
    <property type="molecule type" value="Genomic_DNA"/>
</dbReference>
<gene>
    <name evidence="2" type="ORF">Ga0061065_103310</name>
</gene>
<dbReference type="Gene3D" id="2.60.120.10">
    <property type="entry name" value="Jelly Rolls"/>
    <property type="match status" value="1"/>
</dbReference>
<dbReference type="Proteomes" id="UP000182769">
    <property type="component" value="Unassembled WGS sequence"/>
</dbReference>
<name>A0A0K6IK24_9GAMM</name>
<accession>A0A0K6IK24</accession>
<sequence>MNTVTTKNCPYDLCADTLKKGSIFGALSASAIDYLVERGKLTHLDDGELLFEDGDKGDSFYIIITGALCYYQDNDMDTSFIRRVTFGQALGYVSMISLSPRNGYAKALGDTVILEVDYNVFGEFHDHFAFDFGILILNLSRDMARNIQVLSRTLANAGISVDLSKPEY</sequence>
<dbReference type="InterPro" id="IPR018490">
    <property type="entry name" value="cNMP-bd_dom_sf"/>
</dbReference>
<evidence type="ECO:0000313" key="3">
    <source>
        <dbReference type="Proteomes" id="UP000182769"/>
    </source>
</evidence>